<feature type="transmembrane region" description="Helical" evidence="4">
    <location>
        <begin position="91"/>
        <end position="111"/>
    </location>
</feature>
<dbReference type="InterPro" id="IPR051280">
    <property type="entry name" value="Cl-channel/antiporter"/>
</dbReference>
<keyword evidence="3" id="KW-0869">Chloride channel</keyword>
<keyword evidence="6" id="KW-1185">Reference proteome</keyword>
<dbReference type="PRINTS" id="PR01120">
    <property type="entry name" value="CLCHANNELPLT"/>
</dbReference>
<dbReference type="GO" id="GO:0034707">
    <property type="term" value="C:chloride channel complex"/>
    <property type="evidence" value="ECO:0007669"/>
    <property type="project" value="UniProtKB-KW"/>
</dbReference>
<feature type="transmembrane region" description="Helical" evidence="4">
    <location>
        <begin position="63"/>
        <end position="85"/>
    </location>
</feature>
<keyword evidence="4" id="KW-1133">Transmembrane helix</keyword>
<evidence type="ECO:0000313" key="5">
    <source>
        <dbReference type="EMBL" id="KAG5565240.1"/>
    </source>
</evidence>
<dbReference type="EMBL" id="JACTNZ010000001">
    <property type="protein sequence ID" value="KAG5565240.1"/>
    <property type="molecule type" value="Genomic_DNA"/>
</dbReference>
<evidence type="ECO:0000313" key="6">
    <source>
        <dbReference type="Proteomes" id="UP000823749"/>
    </source>
</evidence>
<evidence type="ECO:0000256" key="2">
    <source>
        <dbReference type="ARBA" id="ARBA00023122"/>
    </source>
</evidence>
<dbReference type="PANTHER" id="PTHR11689:SF136">
    <property type="entry name" value="H(+)_CL(-) EXCHANGE TRANSPORTER 7"/>
    <property type="match status" value="1"/>
</dbReference>
<keyword evidence="4" id="KW-0812">Transmembrane</keyword>
<feature type="transmembrane region" description="Helical" evidence="4">
    <location>
        <begin position="16"/>
        <end position="35"/>
    </location>
</feature>
<dbReference type="Proteomes" id="UP000823749">
    <property type="component" value="Chromosome 1"/>
</dbReference>
<dbReference type="PANTHER" id="PTHR11689">
    <property type="entry name" value="CHLORIDE CHANNEL PROTEIN CLC FAMILY MEMBER"/>
    <property type="match status" value="1"/>
</dbReference>
<reference evidence="5" key="1">
    <citation type="submission" date="2020-08" db="EMBL/GenBank/DDBJ databases">
        <title>Plant Genome Project.</title>
        <authorList>
            <person name="Zhang R.-G."/>
        </authorList>
    </citation>
    <scope>NUCLEOTIDE SEQUENCE</scope>
    <source>
        <strain evidence="5">WSP0</strain>
        <tissue evidence="5">Leaf</tissue>
    </source>
</reference>
<proteinExistence type="predicted"/>
<comment type="caution">
    <text evidence="5">The sequence shown here is derived from an EMBL/GenBank/DDBJ whole genome shotgun (WGS) entry which is preliminary data.</text>
</comment>
<evidence type="ECO:0000256" key="1">
    <source>
        <dbReference type="ARBA" id="ARBA00022737"/>
    </source>
</evidence>
<keyword evidence="3" id="KW-0407">Ion channel</keyword>
<keyword evidence="4" id="KW-0472">Membrane</keyword>
<keyword evidence="3" id="KW-0813">Transport</keyword>
<organism evidence="5 6">
    <name type="scientific">Rhododendron griersonianum</name>
    <dbReference type="NCBI Taxonomy" id="479676"/>
    <lineage>
        <taxon>Eukaryota</taxon>
        <taxon>Viridiplantae</taxon>
        <taxon>Streptophyta</taxon>
        <taxon>Embryophyta</taxon>
        <taxon>Tracheophyta</taxon>
        <taxon>Spermatophyta</taxon>
        <taxon>Magnoliopsida</taxon>
        <taxon>eudicotyledons</taxon>
        <taxon>Gunneridae</taxon>
        <taxon>Pentapetalae</taxon>
        <taxon>asterids</taxon>
        <taxon>Ericales</taxon>
        <taxon>Ericaceae</taxon>
        <taxon>Ericoideae</taxon>
        <taxon>Rhodoreae</taxon>
        <taxon>Rhododendron</taxon>
    </lineage>
</organism>
<keyword evidence="1" id="KW-0677">Repeat</keyword>
<accession>A0AAV6LJD3</accession>
<keyword evidence="2" id="KW-0129">CBS domain</keyword>
<evidence type="ECO:0000256" key="3">
    <source>
        <dbReference type="ARBA" id="ARBA00023173"/>
    </source>
</evidence>
<name>A0AAV6LJD3_9ERIC</name>
<sequence>MNSFSYVCTFWWRSQLMWRVFFTSAIVAVVVPTAMGRCKSGKCGHFGSGGFIIWDISGFESELYFCLLQLQCIVWFGLAPAMTGVSCTGFGFFRFGLGFFGLSNLFVFLVGRRITHSRSYSQWQLLEVFLMVERHMNNLYPPAGALFNQLTRYITYWRRNYLHKKGNRFNVCVEYIGTGTCIVAYDCPVNAMIVIDFFSPCRLLKCSPCPEADPNFPIEYPQPPEMYGNYVNVSSRI</sequence>
<protein>
    <submittedName>
        <fullName evidence="5">Uncharacterized protein</fullName>
    </submittedName>
</protein>
<dbReference type="InterPro" id="IPR002251">
    <property type="entry name" value="Cl_channel_pln"/>
</dbReference>
<evidence type="ECO:0000256" key="4">
    <source>
        <dbReference type="SAM" id="Phobius"/>
    </source>
</evidence>
<keyword evidence="3" id="KW-0868">Chloride</keyword>
<dbReference type="AlphaFoldDB" id="A0AAV6LJD3"/>
<dbReference type="GO" id="GO:0005247">
    <property type="term" value="F:voltage-gated chloride channel activity"/>
    <property type="evidence" value="ECO:0007669"/>
    <property type="project" value="InterPro"/>
</dbReference>
<keyword evidence="3" id="KW-0406">Ion transport</keyword>
<gene>
    <name evidence="5" type="ORF">RHGRI_001214</name>
</gene>